<protein>
    <submittedName>
        <fullName evidence="2">Uncharacterized protein</fullName>
    </submittedName>
</protein>
<feature type="region of interest" description="Disordered" evidence="1">
    <location>
        <begin position="81"/>
        <end position="124"/>
    </location>
</feature>
<feature type="compositionally biased region" description="Basic and acidic residues" evidence="1">
    <location>
        <begin position="96"/>
        <end position="108"/>
    </location>
</feature>
<name>A0A9Q3BDA8_9BASI</name>
<dbReference type="AlphaFoldDB" id="A0A9Q3BDA8"/>
<comment type="caution">
    <text evidence="2">The sequence shown here is derived from an EMBL/GenBank/DDBJ whole genome shotgun (WGS) entry which is preliminary data.</text>
</comment>
<dbReference type="OrthoDB" id="3247418at2759"/>
<proteinExistence type="predicted"/>
<evidence type="ECO:0000313" key="2">
    <source>
        <dbReference type="EMBL" id="MBW0463174.1"/>
    </source>
</evidence>
<sequence length="325" mass="37722">MNCFILGYIKDYCILFLKVGLDGHELELQRKKKSILADSNPSKYLFSLLWHPRKRKNRYYNDPPQLNRPKKQNLTKANLAQIQPPTSQRHQCCSEASRRKIDQTEKSNRIKSSRPSNSRYSLRSQRANSTILSLLPFTNDSNSLVPSECSSTYNKDLKPMGDEALILNKDELEVLQKLITQTKVPPWFSHLPRKLGFKNFQTLKAAKWQIFMTLYLALEPVPILSSQIPHREERANCPGNFLHEDLLLKYLISLATLTNILLKTRIREEDLDKIESTTQIHCQTLHLGWFMINSKPNLHLTQHLPKVIKELGPPRFLPVWPYVKG</sequence>
<dbReference type="Proteomes" id="UP000765509">
    <property type="component" value="Unassembled WGS sequence"/>
</dbReference>
<organism evidence="2 3">
    <name type="scientific">Austropuccinia psidii MF-1</name>
    <dbReference type="NCBI Taxonomy" id="1389203"/>
    <lineage>
        <taxon>Eukaryota</taxon>
        <taxon>Fungi</taxon>
        <taxon>Dikarya</taxon>
        <taxon>Basidiomycota</taxon>
        <taxon>Pucciniomycotina</taxon>
        <taxon>Pucciniomycetes</taxon>
        <taxon>Pucciniales</taxon>
        <taxon>Sphaerophragmiaceae</taxon>
        <taxon>Austropuccinia</taxon>
    </lineage>
</organism>
<evidence type="ECO:0000313" key="3">
    <source>
        <dbReference type="Proteomes" id="UP000765509"/>
    </source>
</evidence>
<evidence type="ECO:0000256" key="1">
    <source>
        <dbReference type="SAM" id="MobiDB-lite"/>
    </source>
</evidence>
<keyword evidence="3" id="KW-1185">Reference proteome</keyword>
<dbReference type="EMBL" id="AVOT02000497">
    <property type="protein sequence ID" value="MBW0463174.1"/>
    <property type="molecule type" value="Genomic_DNA"/>
</dbReference>
<reference evidence="2" key="1">
    <citation type="submission" date="2021-03" db="EMBL/GenBank/DDBJ databases">
        <title>Draft genome sequence of rust myrtle Austropuccinia psidii MF-1, a brazilian biotype.</title>
        <authorList>
            <person name="Quecine M.C."/>
            <person name="Pachon D.M.R."/>
            <person name="Bonatelli M.L."/>
            <person name="Correr F.H."/>
            <person name="Franceschini L.M."/>
            <person name="Leite T.F."/>
            <person name="Margarido G.R.A."/>
            <person name="Almeida C.A."/>
            <person name="Ferrarezi J.A."/>
            <person name="Labate C.A."/>
        </authorList>
    </citation>
    <scope>NUCLEOTIDE SEQUENCE</scope>
    <source>
        <strain evidence="2">MF-1</strain>
    </source>
</reference>
<accession>A0A9Q3BDA8</accession>
<gene>
    <name evidence="2" type="ORF">O181_002889</name>
</gene>
<feature type="compositionally biased region" description="Polar residues" evidence="1">
    <location>
        <begin position="81"/>
        <end position="91"/>
    </location>
</feature>
<feature type="compositionally biased region" description="Polar residues" evidence="1">
    <location>
        <begin position="113"/>
        <end position="124"/>
    </location>
</feature>